<gene>
    <name evidence="2" type="ORF">TNIN_24721</name>
</gene>
<dbReference type="Proteomes" id="UP000886998">
    <property type="component" value="Unassembled WGS sequence"/>
</dbReference>
<dbReference type="AlphaFoldDB" id="A0A8X6IMM6"/>
<reference evidence="2" key="1">
    <citation type="submission" date="2020-08" db="EMBL/GenBank/DDBJ databases">
        <title>Multicomponent nature underlies the extraordinary mechanical properties of spider dragline silk.</title>
        <authorList>
            <person name="Kono N."/>
            <person name="Nakamura H."/>
            <person name="Mori M."/>
            <person name="Yoshida Y."/>
            <person name="Ohtoshi R."/>
            <person name="Malay A.D."/>
            <person name="Moran D.A.P."/>
            <person name="Tomita M."/>
            <person name="Numata K."/>
            <person name="Arakawa K."/>
        </authorList>
    </citation>
    <scope>NUCLEOTIDE SEQUENCE</scope>
</reference>
<comment type="caution">
    <text evidence="2">The sequence shown here is derived from an EMBL/GenBank/DDBJ whole genome shotgun (WGS) entry which is preliminary data.</text>
</comment>
<evidence type="ECO:0000313" key="2">
    <source>
        <dbReference type="EMBL" id="GFS51167.1"/>
    </source>
</evidence>
<feature type="region of interest" description="Disordered" evidence="1">
    <location>
        <begin position="13"/>
        <end position="32"/>
    </location>
</feature>
<evidence type="ECO:0000313" key="3">
    <source>
        <dbReference type="Proteomes" id="UP000886998"/>
    </source>
</evidence>
<sequence length="102" mass="10890">MGMICRDLMNAPERPFAGHPPTPSPTFQCLGNGDQMSRSISRFSREHPSSGLFPVYPVLIQISRHPSLPNSFIPSSGGIERGGCRLGVKGVGLAVEPSTTVN</sequence>
<evidence type="ECO:0000256" key="1">
    <source>
        <dbReference type="SAM" id="MobiDB-lite"/>
    </source>
</evidence>
<keyword evidence="3" id="KW-1185">Reference proteome</keyword>
<accession>A0A8X6IMM6</accession>
<name>A0A8X6IMM6_9ARAC</name>
<proteinExistence type="predicted"/>
<organism evidence="2 3">
    <name type="scientific">Trichonephila inaurata madagascariensis</name>
    <dbReference type="NCBI Taxonomy" id="2747483"/>
    <lineage>
        <taxon>Eukaryota</taxon>
        <taxon>Metazoa</taxon>
        <taxon>Ecdysozoa</taxon>
        <taxon>Arthropoda</taxon>
        <taxon>Chelicerata</taxon>
        <taxon>Arachnida</taxon>
        <taxon>Araneae</taxon>
        <taxon>Araneomorphae</taxon>
        <taxon>Entelegynae</taxon>
        <taxon>Araneoidea</taxon>
        <taxon>Nephilidae</taxon>
        <taxon>Trichonephila</taxon>
        <taxon>Trichonephila inaurata</taxon>
    </lineage>
</organism>
<dbReference type="EMBL" id="BMAV01026528">
    <property type="protein sequence ID" value="GFS51167.1"/>
    <property type="molecule type" value="Genomic_DNA"/>
</dbReference>
<dbReference type="OrthoDB" id="10424181at2759"/>
<protein>
    <submittedName>
        <fullName evidence="2">Uncharacterized protein</fullName>
    </submittedName>
</protein>